<dbReference type="AlphaFoldDB" id="W6EB29"/>
<name>W6EB29_RAPSA</name>
<sequence length="86" mass="9422">MAAMKYKGGVYITIIFFFSIVLSLCPLAHPSSTKSFFWLGETQDTKAMKKGNEIGVGVVGSANEVEERQVPTGSDPLHHKHIPFTP</sequence>
<gene>
    <name evidence="2" type="primary">CLE40</name>
</gene>
<feature type="region of interest" description="Disordered" evidence="1">
    <location>
        <begin position="67"/>
        <end position="86"/>
    </location>
</feature>
<evidence type="ECO:0000256" key="1">
    <source>
        <dbReference type="SAM" id="MobiDB-lite"/>
    </source>
</evidence>
<dbReference type="EMBL" id="KF965539">
    <property type="protein sequence ID" value="AHJ09730.1"/>
    <property type="molecule type" value="mRNA"/>
</dbReference>
<reference evidence="2" key="1">
    <citation type="journal article" date="2016" name="BMC Plant Biol.">
        <title>Identification, expression, and functional analysis of CLE genes in radish (Raphanus sativus L.) storage root.</title>
        <authorList>
            <person name="Gancheva M.S."/>
            <person name="Dodueva I.E."/>
            <person name="Lebedeva M.A."/>
            <person name="Tvorogova V.E."/>
            <person name="Tkachenko A.A."/>
            <person name="Lutova L.A."/>
        </authorList>
    </citation>
    <scope>NUCLEOTIDE SEQUENCE</scope>
</reference>
<protein>
    <submittedName>
        <fullName evidence="2">CLE40 protein</fullName>
    </submittedName>
</protein>
<proteinExistence type="evidence at transcript level"/>
<accession>W6EB29</accession>
<organism evidence="2">
    <name type="scientific">Raphanus sativus</name>
    <name type="common">Radish</name>
    <name type="synonym">Raphanus raphanistrum var. sativus</name>
    <dbReference type="NCBI Taxonomy" id="3726"/>
    <lineage>
        <taxon>Eukaryota</taxon>
        <taxon>Viridiplantae</taxon>
        <taxon>Streptophyta</taxon>
        <taxon>Embryophyta</taxon>
        <taxon>Tracheophyta</taxon>
        <taxon>Spermatophyta</taxon>
        <taxon>Magnoliopsida</taxon>
        <taxon>eudicotyledons</taxon>
        <taxon>Gunneridae</taxon>
        <taxon>Pentapetalae</taxon>
        <taxon>rosids</taxon>
        <taxon>malvids</taxon>
        <taxon>Brassicales</taxon>
        <taxon>Brassicaceae</taxon>
        <taxon>Brassiceae</taxon>
        <taxon>Raphanus</taxon>
    </lineage>
</organism>
<evidence type="ECO:0000313" key="2">
    <source>
        <dbReference type="EMBL" id="AHJ09730.1"/>
    </source>
</evidence>